<name>G2GZA2_9ENTR</name>
<protein>
    <submittedName>
        <fullName evidence="1">Uncharacterized protein</fullName>
    </submittedName>
</protein>
<dbReference type="Proteomes" id="UP000004116">
    <property type="component" value="Unassembled WGS sequence"/>
</dbReference>
<keyword evidence="2" id="KW-1185">Reference proteome</keyword>
<sequence length="64" mass="7190">MHYGLVKTQIAKNSTYLVMVQRDEEIILLAGRKMCAVRGAAPVRKIPVRIDDDIIEPSISDHIT</sequence>
<dbReference type="EMBL" id="AGCA01000283">
    <property type="protein sequence ID" value="EGY28914.1"/>
    <property type="molecule type" value="Genomic_DNA"/>
</dbReference>
<organism evidence="1 2">
    <name type="scientific">Candidatus Regiella insecticola 5.15</name>
    <dbReference type="NCBI Taxonomy" id="1005043"/>
    <lineage>
        <taxon>Bacteria</taxon>
        <taxon>Pseudomonadati</taxon>
        <taxon>Pseudomonadota</taxon>
        <taxon>Gammaproteobacteria</taxon>
        <taxon>Enterobacterales</taxon>
        <taxon>Enterobacteriaceae</taxon>
        <taxon>aphid secondary symbionts</taxon>
        <taxon>Candidatus Regiella</taxon>
    </lineage>
</organism>
<comment type="caution">
    <text evidence="1">The sequence shown here is derived from an EMBL/GenBank/DDBJ whole genome shotgun (WGS) entry which is preliminary data.</text>
</comment>
<gene>
    <name evidence="1" type="ORF">Rin_00011170</name>
</gene>
<proteinExistence type="predicted"/>
<dbReference type="AlphaFoldDB" id="G2GZA2"/>
<evidence type="ECO:0000313" key="2">
    <source>
        <dbReference type="Proteomes" id="UP000004116"/>
    </source>
</evidence>
<accession>G2GZA2</accession>
<reference evidence="1 2" key="1">
    <citation type="journal article" date="2012" name="Genome Res.">
        <title>Genomic basis of endosymbiont-conferred protection against an insect parasitoid.</title>
        <authorList>
            <person name="Hansen A.K."/>
            <person name="Vorburger C."/>
            <person name="Moran N.A."/>
        </authorList>
    </citation>
    <scope>NUCLEOTIDE SEQUENCE [LARGE SCALE GENOMIC DNA]</scope>
    <source>
        <strain evidence="2">R5.15</strain>
    </source>
</reference>
<evidence type="ECO:0000313" key="1">
    <source>
        <dbReference type="EMBL" id="EGY28914.1"/>
    </source>
</evidence>